<accession>A0A8J4X9V0</accession>
<comment type="caution">
    <text evidence="2">The sequence shown here is derived from an EMBL/GenBank/DDBJ whole genome shotgun (WGS) entry which is preliminary data.</text>
</comment>
<gene>
    <name evidence="2" type="ORF">DAT39_011606</name>
</gene>
<evidence type="ECO:0000313" key="2">
    <source>
        <dbReference type="EMBL" id="KAF5898698.1"/>
    </source>
</evidence>
<reference evidence="2" key="1">
    <citation type="submission" date="2020-07" db="EMBL/GenBank/DDBJ databases">
        <title>Clarias magur genome sequencing, assembly and annotation.</title>
        <authorList>
            <person name="Kushwaha B."/>
            <person name="Kumar R."/>
            <person name="Das P."/>
            <person name="Joshi C.G."/>
            <person name="Kumar D."/>
            <person name="Nagpure N.S."/>
            <person name="Pandey M."/>
            <person name="Agarwal S."/>
            <person name="Srivastava S."/>
            <person name="Singh M."/>
            <person name="Sahoo L."/>
            <person name="Jayasankar P."/>
            <person name="Meher P.K."/>
            <person name="Koringa P.G."/>
            <person name="Iquebal M.A."/>
            <person name="Das S.P."/>
            <person name="Bit A."/>
            <person name="Patnaik S."/>
            <person name="Patel N."/>
            <person name="Shah T.M."/>
            <person name="Hinsu A."/>
            <person name="Jena J.K."/>
        </authorList>
    </citation>
    <scope>NUCLEOTIDE SEQUENCE</scope>
    <source>
        <strain evidence="2">CIFAMagur01</strain>
        <tissue evidence="2">Testis</tissue>
    </source>
</reference>
<organism evidence="2 3">
    <name type="scientific">Clarias magur</name>
    <name type="common">Asian catfish</name>
    <name type="synonym">Macropteronotus magur</name>
    <dbReference type="NCBI Taxonomy" id="1594786"/>
    <lineage>
        <taxon>Eukaryota</taxon>
        <taxon>Metazoa</taxon>
        <taxon>Chordata</taxon>
        <taxon>Craniata</taxon>
        <taxon>Vertebrata</taxon>
        <taxon>Euteleostomi</taxon>
        <taxon>Actinopterygii</taxon>
        <taxon>Neopterygii</taxon>
        <taxon>Teleostei</taxon>
        <taxon>Ostariophysi</taxon>
        <taxon>Siluriformes</taxon>
        <taxon>Clariidae</taxon>
        <taxon>Clarias</taxon>
    </lineage>
</organism>
<keyword evidence="1" id="KW-0732">Signal</keyword>
<dbReference type="Proteomes" id="UP000727407">
    <property type="component" value="Unassembled WGS sequence"/>
</dbReference>
<dbReference type="AlphaFoldDB" id="A0A8J4X9V0"/>
<proteinExistence type="predicted"/>
<evidence type="ECO:0000313" key="3">
    <source>
        <dbReference type="Proteomes" id="UP000727407"/>
    </source>
</evidence>
<evidence type="ECO:0000256" key="1">
    <source>
        <dbReference type="SAM" id="SignalP"/>
    </source>
</evidence>
<feature type="chain" id="PRO_5035281647" evidence="1">
    <location>
        <begin position="25"/>
        <end position="59"/>
    </location>
</feature>
<keyword evidence="3" id="KW-1185">Reference proteome</keyword>
<dbReference type="EMBL" id="QNUK01000191">
    <property type="protein sequence ID" value="KAF5898698.1"/>
    <property type="molecule type" value="Genomic_DNA"/>
</dbReference>
<feature type="non-terminal residue" evidence="2">
    <location>
        <position position="1"/>
    </location>
</feature>
<feature type="signal peptide" evidence="1">
    <location>
        <begin position="1"/>
        <end position="24"/>
    </location>
</feature>
<name>A0A8J4X9V0_CLAMG</name>
<sequence length="59" mass="6381">MAFWFEQLPCRCLCATSLIRTACAWLSGNTVPSLARAVLVVPFPVTGDLESETFVAYGA</sequence>
<protein>
    <submittedName>
        <fullName evidence="2">Uncharacterized protein</fullName>
    </submittedName>
</protein>